<dbReference type="EMBL" id="JAEQNB010000003">
    <property type="protein sequence ID" value="MBL0387031.1"/>
    <property type="molecule type" value="Genomic_DNA"/>
</dbReference>
<evidence type="ECO:0000313" key="4">
    <source>
        <dbReference type="EMBL" id="MBL0387031.1"/>
    </source>
</evidence>
<name>A0ABS1J9S6_9BACL</name>
<reference evidence="4 5" key="1">
    <citation type="submission" date="2021-01" db="EMBL/GenBank/DDBJ databases">
        <title>Tumebacillus sp. strain ITR2 16S ribosomal RNA gene Genome sequencing and assembly.</title>
        <authorList>
            <person name="Kang M."/>
        </authorList>
    </citation>
    <scope>NUCLEOTIDE SEQUENCE [LARGE SCALE GENOMIC DNA]</scope>
    <source>
        <strain evidence="4 5">ITR2</strain>
    </source>
</reference>
<dbReference type="RefSeq" id="WP_201634610.1">
    <property type="nucleotide sequence ID" value="NZ_JAEQNB010000003.1"/>
</dbReference>
<sequence length="166" mass="18191">MSKTGPLSIGKKIWQDNQGLTLLELLLALTIWGLLLPVIAGGLLFTVQTYTREVERLEAREQALAVLRKVEGEVRAGHNFSALSDGLSFQDAHDHLIQYQLNLRTNLLQRVEQGVGSTIIGARVTRFTCTLSPNASYPTLALQLRTQAGRTSLDISEVLIGRGSLP</sequence>
<evidence type="ECO:0000313" key="5">
    <source>
        <dbReference type="Proteomes" id="UP000602284"/>
    </source>
</evidence>
<protein>
    <submittedName>
        <fullName evidence="4">Prepilin-type N-terminal cleavage/methylation domain-containing protein</fullName>
    </submittedName>
</protein>
<accession>A0ABS1J9S6</accession>
<evidence type="ECO:0000256" key="1">
    <source>
        <dbReference type="ARBA" id="ARBA00004241"/>
    </source>
</evidence>
<gene>
    <name evidence="4" type="ORF">JJB07_10250</name>
</gene>
<comment type="caution">
    <text evidence="4">The sequence shown here is derived from an EMBL/GenBank/DDBJ whole genome shotgun (WGS) entry which is preliminary data.</text>
</comment>
<keyword evidence="2" id="KW-0178">Competence</keyword>
<dbReference type="Proteomes" id="UP000602284">
    <property type="component" value="Unassembled WGS sequence"/>
</dbReference>
<evidence type="ECO:0000256" key="3">
    <source>
        <dbReference type="SAM" id="Phobius"/>
    </source>
</evidence>
<organism evidence="4 5">
    <name type="scientific">Tumebacillus amylolyticus</name>
    <dbReference type="NCBI Taxonomy" id="2801339"/>
    <lineage>
        <taxon>Bacteria</taxon>
        <taxon>Bacillati</taxon>
        <taxon>Bacillota</taxon>
        <taxon>Bacilli</taxon>
        <taxon>Bacillales</taxon>
        <taxon>Alicyclobacillaceae</taxon>
        <taxon>Tumebacillus</taxon>
    </lineage>
</organism>
<evidence type="ECO:0000256" key="2">
    <source>
        <dbReference type="ARBA" id="ARBA00023287"/>
    </source>
</evidence>
<feature type="transmembrane region" description="Helical" evidence="3">
    <location>
        <begin position="25"/>
        <end position="47"/>
    </location>
</feature>
<keyword evidence="3" id="KW-0472">Membrane</keyword>
<dbReference type="InterPro" id="IPR012902">
    <property type="entry name" value="N_methyl_site"/>
</dbReference>
<keyword evidence="5" id="KW-1185">Reference proteome</keyword>
<dbReference type="NCBIfam" id="TIGR02532">
    <property type="entry name" value="IV_pilin_GFxxxE"/>
    <property type="match status" value="1"/>
</dbReference>
<keyword evidence="3" id="KW-1133">Transmembrane helix</keyword>
<comment type="subcellular location">
    <subcellularLocation>
        <location evidence="1">Cell surface</location>
    </subcellularLocation>
</comment>
<keyword evidence="3" id="KW-0812">Transmembrane</keyword>
<proteinExistence type="predicted"/>